<dbReference type="Proteomes" id="UP001260072">
    <property type="component" value="Unassembled WGS sequence"/>
</dbReference>
<keyword evidence="2" id="KW-1185">Reference proteome</keyword>
<proteinExistence type="predicted"/>
<evidence type="ECO:0000313" key="1">
    <source>
        <dbReference type="EMBL" id="MDR5691866.1"/>
    </source>
</evidence>
<name>A0ABU1FK87_9MICO</name>
<protein>
    <submittedName>
        <fullName evidence="1">Uncharacterized protein</fullName>
    </submittedName>
</protein>
<gene>
    <name evidence="1" type="ORF">RH861_07285</name>
</gene>
<dbReference type="EMBL" id="JAVKGS010000002">
    <property type="protein sequence ID" value="MDR5691866.1"/>
    <property type="molecule type" value="Genomic_DNA"/>
</dbReference>
<evidence type="ECO:0000313" key="2">
    <source>
        <dbReference type="Proteomes" id="UP001260072"/>
    </source>
</evidence>
<comment type="caution">
    <text evidence="1">The sequence shown here is derived from an EMBL/GenBank/DDBJ whole genome shotgun (WGS) entry which is preliminary data.</text>
</comment>
<sequence length="78" mass="8637">MKLTYSALAEIVGEAKAAHPMPEDWRDLPAAMRRRVEREALAAKLTPDQYWRTVRDAEAASASASDEAAAIAKAVRRR</sequence>
<dbReference type="RefSeq" id="WP_310520451.1">
    <property type="nucleotide sequence ID" value="NZ_BAABBS010000002.1"/>
</dbReference>
<reference evidence="2" key="1">
    <citation type="submission" date="2023-07" db="EMBL/GenBank/DDBJ databases">
        <title>Description of three actinobacteria isolated from air of manufacturing shop in a pharmaceutical factory.</title>
        <authorList>
            <person name="Zhang D.-F."/>
        </authorList>
    </citation>
    <scope>NUCLEOTIDE SEQUENCE [LARGE SCALE GENOMIC DNA]</scope>
    <source>
        <strain evidence="2">CCTCC AB 2011122</strain>
    </source>
</reference>
<organism evidence="1 2">
    <name type="scientific">Agromyces indicus</name>
    <dbReference type="NCBI Taxonomy" id="758919"/>
    <lineage>
        <taxon>Bacteria</taxon>
        <taxon>Bacillati</taxon>
        <taxon>Actinomycetota</taxon>
        <taxon>Actinomycetes</taxon>
        <taxon>Micrococcales</taxon>
        <taxon>Microbacteriaceae</taxon>
        <taxon>Agromyces</taxon>
    </lineage>
</organism>
<accession>A0ABU1FK87</accession>